<dbReference type="AlphaFoldDB" id="A0A7H0GZM5"/>
<sequence length="49" mass="5063">MSQTSAAFTPADRDAAILTSRPLVETAFLPPPLMAPPLATSCTARCGLC</sequence>
<keyword evidence="2" id="KW-1185">Reference proteome</keyword>
<dbReference type="Proteomes" id="UP000516093">
    <property type="component" value="Chromosome"/>
</dbReference>
<evidence type="ECO:0000313" key="1">
    <source>
        <dbReference type="EMBL" id="QNP53741.1"/>
    </source>
</evidence>
<dbReference type="EMBL" id="CP060784">
    <property type="protein sequence ID" value="QNP53741.1"/>
    <property type="molecule type" value="Genomic_DNA"/>
</dbReference>
<reference evidence="1 2" key="1">
    <citation type="submission" date="2020-08" db="EMBL/GenBank/DDBJ databases">
        <title>Genome sequence of Hymenobacter qilianensis JCM 19763T.</title>
        <authorList>
            <person name="Hyun D.-W."/>
            <person name="Bae J.-W."/>
        </authorList>
    </citation>
    <scope>NUCLEOTIDE SEQUENCE [LARGE SCALE GENOMIC DNA]</scope>
    <source>
        <strain evidence="1 2">JCM 19763</strain>
    </source>
</reference>
<name>A0A7H0GZM5_9BACT</name>
<gene>
    <name evidence="1" type="ORF">H9L05_09470</name>
</gene>
<proteinExistence type="predicted"/>
<protein>
    <submittedName>
        <fullName evidence="1">Uncharacterized protein</fullName>
    </submittedName>
</protein>
<evidence type="ECO:0000313" key="2">
    <source>
        <dbReference type="Proteomes" id="UP000516093"/>
    </source>
</evidence>
<accession>A0A7H0GZM5</accession>
<dbReference type="KEGG" id="hqi:H9L05_09470"/>
<organism evidence="1 2">
    <name type="scientific">Hymenobacter qilianensis</name>
    <dbReference type="NCBI Taxonomy" id="1385715"/>
    <lineage>
        <taxon>Bacteria</taxon>
        <taxon>Pseudomonadati</taxon>
        <taxon>Bacteroidota</taxon>
        <taxon>Cytophagia</taxon>
        <taxon>Cytophagales</taxon>
        <taxon>Hymenobacteraceae</taxon>
        <taxon>Hymenobacter</taxon>
    </lineage>
</organism>
<dbReference type="RefSeq" id="WP_187733950.1">
    <property type="nucleotide sequence ID" value="NZ_CP060784.1"/>
</dbReference>